<accession>A0ABP0XP81</accession>
<dbReference type="EMBL" id="OZ021735">
    <property type="protein sequence ID" value="CAK9308510.1"/>
    <property type="molecule type" value="Genomic_DNA"/>
</dbReference>
<name>A0ABP0XP81_9ROSI</name>
<proteinExistence type="predicted"/>
<dbReference type="Proteomes" id="UP001642487">
    <property type="component" value="Chromosome 1"/>
</dbReference>
<evidence type="ECO:0008006" key="4">
    <source>
        <dbReference type="Google" id="ProtNLM"/>
    </source>
</evidence>
<keyword evidence="1" id="KW-0732">Signal</keyword>
<evidence type="ECO:0000256" key="1">
    <source>
        <dbReference type="SAM" id="SignalP"/>
    </source>
</evidence>
<evidence type="ECO:0000313" key="2">
    <source>
        <dbReference type="EMBL" id="CAK9308510.1"/>
    </source>
</evidence>
<reference evidence="2 3" key="1">
    <citation type="submission" date="2024-03" db="EMBL/GenBank/DDBJ databases">
        <authorList>
            <person name="Gkanogiannis A."/>
            <person name="Becerra Lopez-Lavalle L."/>
        </authorList>
    </citation>
    <scope>NUCLEOTIDE SEQUENCE [LARGE SCALE GENOMIC DNA]</scope>
</reference>
<keyword evidence="3" id="KW-1185">Reference proteome</keyword>
<evidence type="ECO:0000313" key="3">
    <source>
        <dbReference type="Proteomes" id="UP001642487"/>
    </source>
</evidence>
<sequence length="92" mass="10643">MVGDELRKLTVLLLIFLALLSEFVLEQEGWRCRLKEQLGSNRERGQRLGDCVFRLTHVLELAILSCGTTDFVRMIYAFVPSLVHTIHGRIWN</sequence>
<organism evidence="2 3">
    <name type="scientific">Citrullus colocynthis</name>
    <name type="common">colocynth</name>
    <dbReference type="NCBI Taxonomy" id="252529"/>
    <lineage>
        <taxon>Eukaryota</taxon>
        <taxon>Viridiplantae</taxon>
        <taxon>Streptophyta</taxon>
        <taxon>Embryophyta</taxon>
        <taxon>Tracheophyta</taxon>
        <taxon>Spermatophyta</taxon>
        <taxon>Magnoliopsida</taxon>
        <taxon>eudicotyledons</taxon>
        <taxon>Gunneridae</taxon>
        <taxon>Pentapetalae</taxon>
        <taxon>rosids</taxon>
        <taxon>fabids</taxon>
        <taxon>Cucurbitales</taxon>
        <taxon>Cucurbitaceae</taxon>
        <taxon>Benincaseae</taxon>
        <taxon>Citrullus</taxon>
    </lineage>
</organism>
<feature type="signal peptide" evidence="1">
    <location>
        <begin position="1"/>
        <end position="26"/>
    </location>
</feature>
<gene>
    <name evidence="2" type="ORF">CITCOLO1_LOCUS19</name>
</gene>
<protein>
    <recommendedName>
        <fullName evidence="4">Secreted protein</fullName>
    </recommendedName>
</protein>
<feature type="chain" id="PRO_5046766538" description="Secreted protein" evidence="1">
    <location>
        <begin position="27"/>
        <end position="92"/>
    </location>
</feature>